<proteinExistence type="predicted"/>
<evidence type="ECO:0000313" key="3">
    <source>
        <dbReference type="EMBL" id="MCZ4521382.1"/>
    </source>
</evidence>
<dbReference type="InterPro" id="IPR003399">
    <property type="entry name" value="Mce/MlaD"/>
</dbReference>
<dbReference type="Pfam" id="PF02470">
    <property type="entry name" value="MlaD"/>
    <property type="match status" value="1"/>
</dbReference>
<reference evidence="3" key="1">
    <citation type="submission" date="2022-12" db="EMBL/GenBank/DDBJ databases">
        <authorList>
            <person name="Krivoruchko A.V."/>
            <person name="Elkin A."/>
        </authorList>
    </citation>
    <scope>NUCLEOTIDE SEQUENCE</scope>
    <source>
        <strain evidence="3">IEGM 1391</strain>
    </source>
</reference>
<sequence length="342" mass="36130">MRPIRHRAATILVIGTVIAGCSANPADLPIPGSYVEGDKYTVDIEFTSVLNLPAKAKVIVDGVDAGVLDHVTLVDDKAVATVDLSADVRLPKMTIAELRQSTILGEIYISLQPPENNTSTEDLADGDLIPLERTVPADNVEDVLRGLSNVVTGGHVVELQEAVNNVNAAVPQDPQMFDRVNTAARAAIADLGANTGDIDRILSAAEGVSSTLVQQEAGLTRVLDLGPSRAEGLSEVLFSVVNLIFALGYMSQNIGDVLGPPYQELSGALGIILPAIMTISSADTTVPMNVEKVNTLLRERLVPFFSTTPNIAIDSVRSEGVPDPGVRADEMIGVLRSIGIVR</sequence>
<dbReference type="PANTHER" id="PTHR33371">
    <property type="entry name" value="INTERMEMBRANE PHOSPHOLIPID TRANSPORT SYSTEM BINDING PROTEIN MLAD-RELATED"/>
    <property type="match status" value="1"/>
</dbReference>
<accession>A0ABT4MK53</accession>
<feature type="signal peptide" evidence="1">
    <location>
        <begin position="1"/>
        <end position="19"/>
    </location>
</feature>
<dbReference type="EMBL" id="JAPWIJ010000011">
    <property type="protein sequence ID" value="MCZ4521382.1"/>
    <property type="molecule type" value="Genomic_DNA"/>
</dbReference>
<protein>
    <submittedName>
        <fullName evidence="3">MlaD family protein</fullName>
    </submittedName>
</protein>
<comment type="caution">
    <text evidence="3">The sequence shown here is derived from an EMBL/GenBank/DDBJ whole genome shotgun (WGS) entry which is preliminary data.</text>
</comment>
<dbReference type="PROSITE" id="PS51257">
    <property type="entry name" value="PROKAR_LIPOPROTEIN"/>
    <property type="match status" value="1"/>
</dbReference>
<dbReference type="InterPro" id="IPR052336">
    <property type="entry name" value="MlaD_Phospholipid_Transporter"/>
</dbReference>
<name>A0ABT4MK53_9NOCA</name>
<feature type="domain" description="Mce/MlaD" evidence="2">
    <location>
        <begin position="39"/>
        <end position="114"/>
    </location>
</feature>
<evidence type="ECO:0000259" key="2">
    <source>
        <dbReference type="Pfam" id="PF02470"/>
    </source>
</evidence>
<feature type="chain" id="PRO_5046940793" evidence="1">
    <location>
        <begin position="20"/>
        <end position="342"/>
    </location>
</feature>
<gene>
    <name evidence="3" type="ORF">O4220_22935</name>
</gene>
<keyword evidence="1" id="KW-0732">Signal</keyword>
<evidence type="ECO:0000256" key="1">
    <source>
        <dbReference type="SAM" id="SignalP"/>
    </source>
</evidence>
<organism evidence="3 4">
    <name type="scientific">Rhodococcus ruber</name>
    <dbReference type="NCBI Taxonomy" id="1830"/>
    <lineage>
        <taxon>Bacteria</taxon>
        <taxon>Bacillati</taxon>
        <taxon>Actinomycetota</taxon>
        <taxon>Actinomycetes</taxon>
        <taxon>Mycobacteriales</taxon>
        <taxon>Nocardiaceae</taxon>
        <taxon>Rhodococcus</taxon>
    </lineage>
</organism>
<dbReference type="PANTHER" id="PTHR33371:SF15">
    <property type="entry name" value="LIPOPROTEIN LPRN"/>
    <property type="match status" value="1"/>
</dbReference>
<keyword evidence="4" id="KW-1185">Reference proteome</keyword>
<dbReference type="Proteomes" id="UP001081071">
    <property type="component" value="Unassembled WGS sequence"/>
</dbReference>
<dbReference type="RefSeq" id="WP_269607821.1">
    <property type="nucleotide sequence ID" value="NZ_JAPWIJ010000011.1"/>
</dbReference>
<evidence type="ECO:0000313" key="4">
    <source>
        <dbReference type="Proteomes" id="UP001081071"/>
    </source>
</evidence>